<dbReference type="GO" id="GO:0005868">
    <property type="term" value="C:cytoplasmic dynein complex"/>
    <property type="evidence" value="ECO:0007669"/>
    <property type="project" value="InterPro"/>
</dbReference>
<dbReference type="GO" id="GO:0005930">
    <property type="term" value="C:axoneme"/>
    <property type="evidence" value="ECO:0007669"/>
    <property type="project" value="UniProtKB-SubCell"/>
</dbReference>
<comment type="similarity">
    <text evidence="4">Belongs to the dynein light intermediate chain family.</text>
</comment>
<comment type="subcellular location">
    <subcellularLocation>
        <location evidence="3">Cytoplasm</location>
        <location evidence="3">Cytoskeleton</location>
        <location evidence="3">Cilium axoneme</location>
    </subcellularLocation>
    <subcellularLocation>
        <location evidence="1">Cytoplasm</location>
        <location evidence="1">Cytoskeleton</location>
        <location evidence="1">Cilium basal body</location>
    </subcellularLocation>
    <subcellularLocation>
        <location evidence="2">Cytoplasm</location>
        <location evidence="2">Cytoskeleton</location>
        <location evidence="2">Microtubule organizing center</location>
        <location evidence="2">Centrosome</location>
    </subcellularLocation>
</comment>
<evidence type="ECO:0000256" key="3">
    <source>
        <dbReference type="ARBA" id="ARBA00004430"/>
    </source>
</evidence>
<dbReference type="GO" id="GO:0035721">
    <property type="term" value="P:intraciliary retrograde transport"/>
    <property type="evidence" value="ECO:0007669"/>
    <property type="project" value="InterPro"/>
</dbReference>
<dbReference type="GO" id="GO:0045504">
    <property type="term" value="F:dynein heavy chain binding"/>
    <property type="evidence" value="ECO:0007669"/>
    <property type="project" value="TreeGrafter"/>
</dbReference>
<proteinExistence type="inferred from homology"/>
<protein>
    <recommendedName>
        <fullName evidence="5">Cytoplasmic dynein 2 light intermediate chain 1</fullName>
    </recommendedName>
</protein>
<dbReference type="GO" id="GO:0036064">
    <property type="term" value="C:ciliary basal body"/>
    <property type="evidence" value="ECO:0007669"/>
    <property type="project" value="TreeGrafter"/>
</dbReference>
<evidence type="ECO:0000256" key="12">
    <source>
        <dbReference type="ARBA" id="ARBA00023175"/>
    </source>
</evidence>
<dbReference type="Pfam" id="PF05783">
    <property type="entry name" value="DLIC"/>
    <property type="match status" value="2"/>
</dbReference>
<gene>
    <name evidence="15" type="ORF">GE061_013275</name>
</gene>
<dbReference type="GO" id="GO:0035735">
    <property type="term" value="P:intraciliary transport involved in cilium assembly"/>
    <property type="evidence" value="ECO:0007669"/>
    <property type="project" value="InterPro"/>
</dbReference>
<evidence type="ECO:0000256" key="6">
    <source>
        <dbReference type="ARBA" id="ARBA00022473"/>
    </source>
</evidence>
<dbReference type="PANTHER" id="PTHR13236">
    <property type="entry name" value="DYNEIN 2 LIGHT INTERMEDIATE CHAIN, ISOFORM 2"/>
    <property type="match status" value="1"/>
</dbReference>
<accession>A0A8S9XMK1</accession>
<evidence type="ECO:0000256" key="9">
    <source>
        <dbReference type="ARBA" id="ARBA00022794"/>
    </source>
</evidence>
<name>A0A8S9XMK1_APOLU</name>
<evidence type="ECO:0000256" key="8">
    <source>
        <dbReference type="ARBA" id="ARBA00022701"/>
    </source>
</evidence>
<keyword evidence="12" id="KW-0505">Motor protein</keyword>
<dbReference type="SUPFAM" id="SSF52540">
    <property type="entry name" value="P-loop containing nucleoside triphosphate hydrolases"/>
    <property type="match status" value="1"/>
</dbReference>
<keyword evidence="10" id="KW-0243">Dynein</keyword>
<evidence type="ECO:0000256" key="1">
    <source>
        <dbReference type="ARBA" id="ARBA00004120"/>
    </source>
</evidence>
<evidence type="ECO:0000256" key="11">
    <source>
        <dbReference type="ARBA" id="ARBA00023069"/>
    </source>
</evidence>
<dbReference type="GO" id="GO:0005813">
    <property type="term" value="C:centrosome"/>
    <property type="evidence" value="ECO:0007669"/>
    <property type="project" value="UniProtKB-SubCell"/>
</dbReference>
<evidence type="ECO:0000313" key="16">
    <source>
        <dbReference type="Proteomes" id="UP000466442"/>
    </source>
</evidence>
<organism evidence="15 16">
    <name type="scientific">Apolygus lucorum</name>
    <name type="common">Small green plant bug</name>
    <name type="synonym">Lygocoris lucorum</name>
    <dbReference type="NCBI Taxonomy" id="248454"/>
    <lineage>
        <taxon>Eukaryota</taxon>
        <taxon>Metazoa</taxon>
        <taxon>Ecdysozoa</taxon>
        <taxon>Arthropoda</taxon>
        <taxon>Hexapoda</taxon>
        <taxon>Insecta</taxon>
        <taxon>Pterygota</taxon>
        <taxon>Neoptera</taxon>
        <taxon>Paraneoptera</taxon>
        <taxon>Hemiptera</taxon>
        <taxon>Heteroptera</taxon>
        <taxon>Panheteroptera</taxon>
        <taxon>Cimicomorpha</taxon>
        <taxon>Miridae</taxon>
        <taxon>Mirini</taxon>
        <taxon>Apolygus</taxon>
    </lineage>
</organism>
<evidence type="ECO:0000256" key="10">
    <source>
        <dbReference type="ARBA" id="ARBA00023017"/>
    </source>
</evidence>
<keyword evidence="6" id="KW-0217">Developmental protein</keyword>
<comment type="caution">
    <text evidence="15">The sequence shown here is derived from an EMBL/GenBank/DDBJ whole genome shotgun (WGS) entry which is preliminary data.</text>
</comment>
<evidence type="ECO:0000256" key="7">
    <source>
        <dbReference type="ARBA" id="ARBA00022490"/>
    </source>
</evidence>
<dbReference type="Gene3D" id="3.40.50.300">
    <property type="entry name" value="P-loop containing nucleotide triphosphate hydrolases"/>
    <property type="match status" value="1"/>
</dbReference>
<keyword evidence="9" id="KW-0970">Cilium biogenesis/degradation</keyword>
<dbReference type="AlphaFoldDB" id="A0A8S9XMK1"/>
<evidence type="ECO:0000256" key="14">
    <source>
        <dbReference type="ARBA" id="ARBA00023273"/>
    </source>
</evidence>
<dbReference type="Proteomes" id="UP000466442">
    <property type="component" value="Linkage Group LG5"/>
</dbReference>
<dbReference type="OrthoDB" id="10263060at2759"/>
<keyword evidence="13" id="KW-0206">Cytoskeleton</keyword>
<dbReference type="InterPro" id="IPR027417">
    <property type="entry name" value="P-loop_NTPase"/>
</dbReference>
<dbReference type="EMBL" id="WIXP02000005">
    <property type="protein sequence ID" value="KAF6210173.1"/>
    <property type="molecule type" value="Genomic_DNA"/>
</dbReference>
<keyword evidence="8" id="KW-0493">Microtubule</keyword>
<evidence type="ECO:0000313" key="15">
    <source>
        <dbReference type="EMBL" id="KAF6210173.1"/>
    </source>
</evidence>
<dbReference type="InterPro" id="IPR040045">
    <property type="entry name" value="DYNC2LI1"/>
</dbReference>
<evidence type="ECO:0000256" key="2">
    <source>
        <dbReference type="ARBA" id="ARBA00004300"/>
    </source>
</evidence>
<keyword evidence="14" id="KW-0966">Cell projection</keyword>
<keyword evidence="11" id="KW-0969">Cilium</keyword>
<evidence type="ECO:0000256" key="5">
    <source>
        <dbReference type="ARBA" id="ARBA00018863"/>
    </source>
</evidence>
<dbReference type="PANTHER" id="PTHR13236:SF0">
    <property type="entry name" value="CYTOPLASMIC DYNEIN 2 LIGHT INTERMEDIATE CHAIN 1"/>
    <property type="match status" value="1"/>
</dbReference>
<evidence type="ECO:0000256" key="4">
    <source>
        <dbReference type="ARBA" id="ARBA00006831"/>
    </source>
</evidence>
<dbReference type="GO" id="GO:0005874">
    <property type="term" value="C:microtubule"/>
    <property type="evidence" value="ECO:0007669"/>
    <property type="project" value="UniProtKB-KW"/>
</dbReference>
<keyword evidence="16" id="KW-1185">Reference proteome</keyword>
<reference evidence="15" key="1">
    <citation type="journal article" date="2021" name="Mol. Ecol. Resour.">
        <title>Apolygus lucorum genome provides insights into omnivorousness and mesophyll feeding.</title>
        <authorList>
            <person name="Liu Y."/>
            <person name="Liu H."/>
            <person name="Wang H."/>
            <person name="Huang T."/>
            <person name="Liu B."/>
            <person name="Yang B."/>
            <person name="Yin L."/>
            <person name="Li B."/>
            <person name="Zhang Y."/>
            <person name="Zhang S."/>
            <person name="Jiang F."/>
            <person name="Zhang X."/>
            <person name="Ren Y."/>
            <person name="Wang B."/>
            <person name="Wang S."/>
            <person name="Lu Y."/>
            <person name="Wu K."/>
            <person name="Fan W."/>
            <person name="Wang G."/>
        </authorList>
    </citation>
    <scope>NUCLEOTIDE SEQUENCE</scope>
    <source>
        <strain evidence="15">12Hb</strain>
    </source>
</reference>
<evidence type="ECO:0000256" key="13">
    <source>
        <dbReference type="ARBA" id="ARBA00023212"/>
    </source>
</evidence>
<dbReference type="InterPro" id="IPR022780">
    <property type="entry name" value="Dynein_light_int_chain"/>
</dbReference>
<sequence length="353" mass="40260">MSALNKPSAPELILPDENTYIDWAVDEFRKNEEESSFIQPTDRTLLVVGSRGVGKSTFIVKTFDLDEEIKPTLGMEYYFALNSDLDAKNELCNIWELGGGTIFSGTLYSIERMPNLSAVMVLDLASPSTLSQSFKTLIDVLLNYVSRRGNLEELKSAARESMKNHQDADVVEPFPVPLVIVCTKFDQFQSFEPEQKRVISKYLRFLAHRHNATLYFFSSKAPTLIRNSKEVMLHFTHGFEPIKKAQMDYNKPLLIPAGTDKFESIDEGIEDTTTAESYEKLLNHYFKQEPPKEKKFDITPILAAAKEKRIDDLLQLKEEELVVQKVEGDLKGHLYRSQHLSTGEGDVMFDPRF</sequence>
<keyword evidence="7" id="KW-0963">Cytoplasm</keyword>